<feature type="domain" description="EF-hand" evidence="5">
    <location>
        <begin position="487"/>
        <end position="512"/>
    </location>
</feature>
<dbReference type="PANTHER" id="PTHR32305:SF15">
    <property type="entry name" value="PROTEIN RHSA-RELATED"/>
    <property type="match status" value="1"/>
</dbReference>
<dbReference type="GO" id="GO:0005576">
    <property type="term" value="C:extracellular region"/>
    <property type="evidence" value="ECO:0007669"/>
    <property type="project" value="UniProtKB-SubCell"/>
</dbReference>
<evidence type="ECO:0000259" key="5">
    <source>
        <dbReference type="PROSITE" id="PS50222"/>
    </source>
</evidence>
<dbReference type="Pfam" id="PF12255">
    <property type="entry name" value="TcdB_toxin_midC"/>
    <property type="match status" value="1"/>
</dbReference>
<dbReference type="SUPFAM" id="SSF69318">
    <property type="entry name" value="Integrin alpha N-terminal domain"/>
    <property type="match status" value="1"/>
</dbReference>
<keyword evidence="7" id="KW-1185">Reference proteome</keyword>
<gene>
    <name evidence="6" type="ORF">MNV_1270007</name>
</gene>
<dbReference type="InterPro" id="IPR050708">
    <property type="entry name" value="T6SS_VgrG/RHS"/>
</dbReference>
<evidence type="ECO:0000313" key="7">
    <source>
        <dbReference type="Proteomes" id="UP000218615"/>
    </source>
</evidence>
<keyword evidence="3" id="KW-0843">Virulence</keyword>
<dbReference type="PRINTS" id="PR00394">
    <property type="entry name" value="RHSPROTEIN"/>
</dbReference>
<evidence type="ECO:0000256" key="1">
    <source>
        <dbReference type="ARBA" id="ARBA00004613"/>
    </source>
</evidence>
<dbReference type="NCBIfam" id="TIGR03696">
    <property type="entry name" value="Rhs_assc_core"/>
    <property type="match status" value="1"/>
</dbReference>
<dbReference type="InterPro" id="IPR028994">
    <property type="entry name" value="Integrin_alpha_N"/>
</dbReference>
<dbReference type="InterPro" id="IPR003284">
    <property type="entry name" value="Sal_SpvB"/>
</dbReference>
<dbReference type="Pfam" id="PF12256">
    <property type="entry name" value="TcdB_toxin_midN"/>
    <property type="match status" value="1"/>
</dbReference>
<organism evidence="6 7">
    <name type="scientific">Candidatus Methanoperedens nitratireducens</name>
    <dbReference type="NCBI Taxonomy" id="1392998"/>
    <lineage>
        <taxon>Archaea</taxon>
        <taxon>Methanobacteriati</taxon>
        <taxon>Methanobacteriota</taxon>
        <taxon>Stenosarchaea group</taxon>
        <taxon>Methanomicrobia</taxon>
        <taxon>Methanosarcinales</taxon>
        <taxon>ANME-2 cluster</taxon>
        <taxon>Candidatus Methanoperedentaceae</taxon>
        <taxon>Candidatus Methanoperedens</taxon>
    </lineage>
</organism>
<dbReference type="InterPro" id="IPR022045">
    <property type="entry name" value="TcdB_toxin_mid/N"/>
</dbReference>
<evidence type="ECO:0000256" key="3">
    <source>
        <dbReference type="ARBA" id="ARBA00023026"/>
    </source>
</evidence>
<dbReference type="EMBL" id="FZMP01000032">
    <property type="protein sequence ID" value="SNQ59677.1"/>
    <property type="molecule type" value="Genomic_DNA"/>
</dbReference>
<accession>A0A284VKF5</accession>
<dbReference type="PANTHER" id="PTHR32305">
    <property type="match status" value="1"/>
</dbReference>
<dbReference type="Gene3D" id="2.180.10.10">
    <property type="entry name" value="RHS repeat-associated core"/>
    <property type="match status" value="1"/>
</dbReference>
<dbReference type="PROSITE" id="PS50222">
    <property type="entry name" value="EF_HAND_2"/>
    <property type="match status" value="1"/>
</dbReference>
<reference evidence="7" key="1">
    <citation type="submission" date="2017-06" db="EMBL/GenBank/DDBJ databases">
        <authorList>
            <person name="Cremers G."/>
        </authorList>
    </citation>
    <scope>NUCLEOTIDE SEQUENCE [LARGE SCALE GENOMIC DNA]</scope>
</reference>
<dbReference type="InterPro" id="IPR022044">
    <property type="entry name" value="TcdB_toxin_mid/C"/>
</dbReference>
<protein>
    <submittedName>
        <fullName evidence="6">Insecticidal toxin complex protein</fullName>
    </submittedName>
</protein>
<evidence type="ECO:0000313" key="6">
    <source>
        <dbReference type="EMBL" id="SNQ59677.1"/>
    </source>
</evidence>
<dbReference type="GO" id="GO:0005509">
    <property type="term" value="F:calcium ion binding"/>
    <property type="evidence" value="ECO:0007669"/>
    <property type="project" value="InterPro"/>
</dbReference>
<sequence length="2664" mass="303109">MNGGFRVRPDGQFAVNSLNTTTAPKGSQGAGEVNGPNSRAAAIDQSGGASPIPSISLPKGGGAIRGIGEKFAANPVTGTGSLNVPIFTTPGRSGFGPQLSLSYDSGSGNGPFGFGWGLSLPSITRKTDKGLPKYQDADESDIFILSGFEDLVPVFEHTVPVSNAFNIQCYRPRIEGLFARIERWVNKQTGDIHWRSITKDNVTTIYGKTINERIADPNDKARVFSWLISESYDDKGNAVIYEYKKEDSLEVVTSKVHEKNRSNLTRQANRYLKYIRYGNQTPRQADEDLLERKDWLFEVVFDYGEHDLEHPTPQDTSPWRIRQDAFSTYKAGFEVRTYRLCHRVLMFHHFPDELGTQDYLVRSTEFYYNKSPVASFINKIIQSGFVRKTDGTYLKRSLPPLEFEYTKATIQEKISEIDAKSLENLPQGLDGMSYRWIDLDGEGLSGILTEQAEGWFYKPNLGGGNFGPLQLLSEKPSLAALNSGRQQLIDMDGDGQIDLVEFGGLVSGFYERTQDGHWGQFTKFDSLPNINWNEPNLKFLDLTGDGHADILITEDNVFTWYPSLAEQGFGISEKVSIPFDEEKGPKLIFADGTQSIYLADMSGGGLTDLVRIRNGEVCYWPNLGYGQFGAKVTMDNSPWFDAPEIFDQKRVLLADIDGSGTIDIIYLRNEGIHIYFNQSGNSWGEARTLTQFPHIDNLTSVTVVDLLGNGTACLLWSSLLPVDGSRQMLYIDLMGGQKPHLLISVKNNMGAETSVTYAPSTKFYIADKKVGKPWVTRIPFPVHVVERVEVRDWISQNRFVTRYAYHHGYFDGFEREFRGFGMVEQWDTEEFGTLSTNDTLPSATNIDAASHVPPVLIKTWFHNGAYLDGIRISRQFEDEYYSEFGLITSEAQLRQMRAMLLDDTVLPDAIHLADGSRVPYNLSIEEVKEAYRSLKGSILRQEIYALDGTEEEKRPYSVSERNYTIEILQPQRSNRHAVFFVHPHETVDFHYERKLFNNLADPRVSHSMTLAVDEFGNVLQSVAIGYGRRHDDLDSLLTDEDRKKQKRTCITYTENSYTNPISQNDIYRTPLLCQTRTYELLKIAKPVLLQITNLFRFDEMVSKVKSISDGRHDLTYEQWGVDETALSAPSRRLIEHVRQLYYKDDLSKPLPLGSLDPLGLPYETYKLAFTSGLLKKNFIDSGKVNTGDMSNMLAKEGAYIDSKEYKSKLLFPSTDKDGQWWVPSGRLFLSPIPDNPPNPIPYDPVFAKEHFYLPQAFQDPFGQFTRIRYDKYNLLMVETKDSVGNIITVETKESNRSLKVENDYRVMQPRLVYDPNGNRSEVIFDALGMVAGTAVMGKVKEPDGKPKGDSLTGFKADIILSEIQAFIDNPRGKAKNLLKDATTRIIYDVDRFLRCGQPPLAATLAREIHTRDPGGASSPIQINFTYSDGFGREIQNKIQAESGDAPEREEDETLLSGDIKPGKLVLQNGEPKKANTNHRWIGKGRTVYNNKGKPVKQYEPFFSSTYLYEEEPEMTDTGVPSVLFYDPVERVIATLHPNHTYEKVVFNPWRQEFWDVNDTILRSDPKTDEDVGNFFQRLPDSEYLPTWHTQRIGGTLGDYEKSAAEKAGIHSNTPTVAYLDTLGRTFMTVAHNRFKRSNTPHTNPPVEEFYRTWIISDIEGNQREVRDERKNDKKKLEQRIIMKYDYDMLGNRIYQISMEAGERWVLNDVAGKPIRAWDSRGHNFWIEYDELRRPLRQFVRGTDANYSDPRTYNMDVLFAKTDYGENQAKDKDLNLRTRMFRQYDSAGIVTNMAHNPVTDEDEAYDFKGNLLHCSRALAYDYKNIINWSADVVTNETFTGSTIYDALNRPIQIIAPHRAGTKLNVIQPIYNEANLLEREDIWLGIDSDQFNRDTKDERLLDPDTTLHRVVKNINYNAKGQRELIVYGNDVSTIYKYNPLTFRLEHLETLRGMERLQDVLYTYDSAGNITAVRDDAQPIIHHYGEVVEPESEYRYDAIYRLIEASGREHIGQASQPHTTWNDRFRIGLAHPNDGKKMRNYSEFYSYDEVGNILLFDHNAKNGNWDRAYKYMENSLTEHNRRSNRLSCTVVHPKGQQPIQEPYTYDPHGNMKSMPHLENIEWDFKDQMQHAKKGHEQVYYVYDVGGQRVRKVAEKNNGSVIEERIYLGSFEIFWKREGASILERETLHIMDDKQRIAMVETRIKDTKNSDRVPRQLLRYQLGNQLGSSVMELDKDAHRISCEEYYPYGSTSYQAVRKDIEVPIKLYRYTGKERDEETGLYYHGARYYASWLGKWISGDPAGLADGNNLYQYGRSSPIMYLDSTGTQSELLSHFSDEGLKHLWMKYRIAQIKKETSSNTIMMNKIDNELERRANKRNLEEKVSWAMRNVAEESMRAKMTALSFPFSLFEPPPADQTPLLPSKEELTKIGWSENEINAVYKFTHEMAEIAKETRRNGFLAGAVLFFMAGAGGKTGAGAATPRLATPVTSRLATPVTSELAASIRTLRPIIRFLRNEGIEVMDRRLIIEEAGLRMGFGQDTPQTLAQFRRLISEKYAAGVALEELGGRSGNLETRVAILMRAAQAEQQGFSVAFEVHVPGGLIAGSERWLDLAIYQNGQLVRGVQGVKEVNLIVPGVINPREFGLAAQIQARLGVPVEELITGFQRPPIP</sequence>
<dbReference type="Proteomes" id="UP000218615">
    <property type="component" value="Unassembled WGS sequence"/>
</dbReference>
<comment type="subcellular location">
    <subcellularLocation>
        <location evidence="1">Secreted</location>
    </subcellularLocation>
</comment>
<proteinExistence type="predicted"/>
<dbReference type="RefSeq" id="WP_096204011.1">
    <property type="nucleotide sequence ID" value="NZ_FZMP01000032.1"/>
</dbReference>
<dbReference type="Pfam" id="PF03534">
    <property type="entry name" value="SpvB"/>
    <property type="match status" value="1"/>
</dbReference>
<feature type="compositionally biased region" description="Polar residues" evidence="4">
    <location>
        <begin position="14"/>
        <end position="25"/>
    </location>
</feature>
<dbReference type="InterPro" id="IPR002048">
    <property type="entry name" value="EF_hand_dom"/>
</dbReference>
<keyword evidence="2" id="KW-0964">Secreted</keyword>
<dbReference type="GO" id="GO:0005737">
    <property type="term" value="C:cytoplasm"/>
    <property type="evidence" value="ECO:0007669"/>
    <property type="project" value="InterPro"/>
</dbReference>
<dbReference type="OrthoDB" id="137618at2157"/>
<dbReference type="PROSITE" id="PS00018">
    <property type="entry name" value="EF_HAND_1"/>
    <property type="match status" value="1"/>
</dbReference>
<name>A0A284VKF5_9EURY</name>
<dbReference type="InterPro" id="IPR018247">
    <property type="entry name" value="EF_Hand_1_Ca_BS"/>
</dbReference>
<evidence type="ECO:0000256" key="4">
    <source>
        <dbReference type="SAM" id="MobiDB-lite"/>
    </source>
</evidence>
<feature type="region of interest" description="Disordered" evidence="4">
    <location>
        <begin position="1"/>
        <end position="53"/>
    </location>
</feature>
<dbReference type="InterPro" id="IPR022385">
    <property type="entry name" value="Rhs_assc_core"/>
</dbReference>
<evidence type="ECO:0000256" key="2">
    <source>
        <dbReference type="ARBA" id="ARBA00022525"/>
    </source>
</evidence>